<keyword evidence="5" id="KW-0819">tRNA processing</keyword>
<dbReference type="EMBL" id="JBHTJV010000026">
    <property type="protein sequence ID" value="MFD0918101.1"/>
    <property type="molecule type" value="Genomic_DNA"/>
</dbReference>
<comment type="subunit">
    <text evidence="5">Homodimer.</text>
</comment>
<protein>
    <recommendedName>
        <fullName evidence="5">tRNA (cytidine/uridine-2'-O-)-methyltransferase TrmJ</fullName>
        <ecNumber evidence="5">2.1.1.200</ecNumber>
    </recommendedName>
    <alternativeName>
        <fullName evidence="5">tRNA (cytidine(32)/uridine(32)-2'-O)-methyltransferase</fullName>
    </alternativeName>
    <alternativeName>
        <fullName evidence="5">tRNA Cm32/Um32 methyltransferase</fullName>
    </alternativeName>
</protein>
<dbReference type="EC" id="2.1.1.200" evidence="5"/>
<dbReference type="Gene3D" id="3.40.1280.10">
    <property type="match status" value="1"/>
</dbReference>
<organism evidence="7 8">
    <name type="scientific">Pseudahrensia aquimaris</name>
    <dbReference type="NCBI Taxonomy" id="744461"/>
    <lineage>
        <taxon>Bacteria</taxon>
        <taxon>Pseudomonadati</taxon>
        <taxon>Pseudomonadota</taxon>
        <taxon>Alphaproteobacteria</taxon>
        <taxon>Hyphomicrobiales</taxon>
        <taxon>Ahrensiaceae</taxon>
        <taxon>Pseudahrensia</taxon>
    </lineage>
</organism>
<comment type="catalytic activity">
    <reaction evidence="5">
        <text>uridine(32) in tRNA + S-adenosyl-L-methionine = 2'-O-methyluridine(32) in tRNA + S-adenosyl-L-homocysteine + H(+)</text>
        <dbReference type="Rhea" id="RHEA:42936"/>
        <dbReference type="Rhea" id="RHEA-COMP:10107"/>
        <dbReference type="Rhea" id="RHEA-COMP:10290"/>
        <dbReference type="ChEBI" id="CHEBI:15378"/>
        <dbReference type="ChEBI" id="CHEBI:57856"/>
        <dbReference type="ChEBI" id="CHEBI:59789"/>
        <dbReference type="ChEBI" id="CHEBI:65315"/>
        <dbReference type="ChEBI" id="CHEBI:74478"/>
        <dbReference type="EC" id="2.1.1.200"/>
    </reaction>
</comment>
<dbReference type="InterPro" id="IPR029026">
    <property type="entry name" value="tRNA_m1G_MTases_N"/>
</dbReference>
<dbReference type="InterPro" id="IPR029028">
    <property type="entry name" value="Alpha/beta_knot_MTases"/>
</dbReference>
<dbReference type="Gene3D" id="1.10.8.590">
    <property type="match status" value="1"/>
</dbReference>
<comment type="catalytic activity">
    <reaction evidence="5">
        <text>cytidine(32) in tRNA + S-adenosyl-L-methionine = 2'-O-methylcytidine(32) in tRNA + S-adenosyl-L-homocysteine + H(+)</text>
        <dbReference type="Rhea" id="RHEA:42932"/>
        <dbReference type="Rhea" id="RHEA-COMP:10288"/>
        <dbReference type="Rhea" id="RHEA-COMP:10289"/>
        <dbReference type="ChEBI" id="CHEBI:15378"/>
        <dbReference type="ChEBI" id="CHEBI:57856"/>
        <dbReference type="ChEBI" id="CHEBI:59789"/>
        <dbReference type="ChEBI" id="CHEBI:74495"/>
        <dbReference type="ChEBI" id="CHEBI:82748"/>
        <dbReference type="EC" id="2.1.1.200"/>
    </reaction>
</comment>
<evidence type="ECO:0000313" key="7">
    <source>
        <dbReference type="EMBL" id="MFD0918101.1"/>
    </source>
</evidence>
<dbReference type="Proteomes" id="UP001597101">
    <property type="component" value="Unassembled WGS sequence"/>
</dbReference>
<comment type="subcellular location">
    <subcellularLocation>
        <location evidence="5">Cytoplasm</location>
    </subcellularLocation>
</comment>
<evidence type="ECO:0000256" key="2">
    <source>
        <dbReference type="ARBA" id="ARBA00022603"/>
    </source>
</evidence>
<evidence type="ECO:0000256" key="5">
    <source>
        <dbReference type="RuleBase" id="RU362024"/>
    </source>
</evidence>
<dbReference type="PANTHER" id="PTHR42786">
    <property type="entry name" value="TRNA/RRNA METHYLTRANSFERASE"/>
    <property type="match status" value="1"/>
</dbReference>
<dbReference type="GO" id="GO:0008168">
    <property type="term" value="F:methyltransferase activity"/>
    <property type="evidence" value="ECO:0007669"/>
    <property type="project" value="UniProtKB-KW"/>
</dbReference>
<dbReference type="PANTHER" id="PTHR42786:SF7">
    <property type="entry name" value="TRNA_RRNA METHYLTRANSFERASE SPOU TYPE DOMAIN-CONTAINING PROTEIN"/>
    <property type="match status" value="1"/>
</dbReference>
<feature type="domain" description="tRNA/rRNA methyltransferase SpoU type" evidence="6">
    <location>
        <begin position="17"/>
        <end position="166"/>
    </location>
</feature>
<dbReference type="GO" id="GO:0032259">
    <property type="term" value="P:methylation"/>
    <property type="evidence" value="ECO:0007669"/>
    <property type="project" value="UniProtKB-KW"/>
</dbReference>
<keyword evidence="8" id="KW-1185">Reference proteome</keyword>
<comment type="caution">
    <text evidence="7">The sequence shown here is derived from an EMBL/GenBank/DDBJ whole genome shotgun (WGS) entry which is preliminary data.</text>
</comment>
<evidence type="ECO:0000256" key="3">
    <source>
        <dbReference type="ARBA" id="ARBA00022679"/>
    </source>
</evidence>
<reference evidence="8" key="1">
    <citation type="journal article" date="2019" name="Int. J. Syst. Evol. Microbiol.">
        <title>The Global Catalogue of Microorganisms (GCM) 10K type strain sequencing project: providing services to taxonomists for standard genome sequencing and annotation.</title>
        <authorList>
            <consortium name="The Broad Institute Genomics Platform"/>
            <consortium name="The Broad Institute Genome Sequencing Center for Infectious Disease"/>
            <person name="Wu L."/>
            <person name="Ma J."/>
        </authorList>
    </citation>
    <scope>NUCLEOTIDE SEQUENCE [LARGE SCALE GENOMIC DNA]</scope>
    <source>
        <strain evidence="8">CCUG 60023</strain>
    </source>
</reference>
<sequence>MAGTNHNKPLIADGPSIILVNPQLGENIGASARAMANFGLADLRIVDPRDGWPNDVARANAAKADHIIDNVQVFVRLEDALADLQFVYATTARQREMLKPVRGPGEAAATLRKRHVSGQSTGIMFGRERAGLESVEVALADEIVTFPVNPAFASLNISQAVLLMSYEWMVSGEAELPISTPPSLPAAKDDLFGLFEHLEGALDKMNYFRPPHKRATMVENLRNIFSKAELSQQEIHALRGVVATLEGRKTRPRKDR</sequence>
<keyword evidence="5" id="KW-0963">Cytoplasm</keyword>
<dbReference type="PIRSF" id="PIRSF004808">
    <property type="entry name" value="LasT"/>
    <property type="match status" value="1"/>
</dbReference>
<keyword evidence="2 5" id="KW-0489">Methyltransferase</keyword>
<dbReference type="InterPro" id="IPR004384">
    <property type="entry name" value="RNA_MeTrfase_TrmJ/LasT"/>
</dbReference>
<comment type="function">
    <text evidence="5">Catalyzes the formation of 2'O-methylated cytidine (Cm32) or 2'O-methylated uridine (Um32) at position 32 in tRNA.</text>
</comment>
<dbReference type="RefSeq" id="WP_377213946.1">
    <property type="nucleotide sequence ID" value="NZ_JBHTJV010000026.1"/>
</dbReference>
<evidence type="ECO:0000256" key="1">
    <source>
        <dbReference type="ARBA" id="ARBA00007228"/>
    </source>
</evidence>
<dbReference type="SUPFAM" id="SSF75217">
    <property type="entry name" value="alpha/beta knot"/>
    <property type="match status" value="1"/>
</dbReference>
<proteinExistence type="inferred from homology"/>
<comment type="similarity">
    <text evidence="1">Belongs to the class IV-like SAM-binding methyltransferase superfamily. RNA methyltransferase TrmH family.</text>
</comment>
<keyword evidence="3" id="KW-0808">Transferase</keyword>
<evidence type="ECO:0000313" key="8">
    <source>
        <dbReference type="Proteomes" id="UP001597101"/>
    </source>
</evidence>
<keyword evidence="4 5" id="KW-0949">S-adenosyl-L-methionine</keyword>
<dbReference type="InterPro" id="IPR001537">
    <property type="entry name" value="SpoU_MeTrfase"/>
</dbReference>
<evidence type="ECO:0000259" key="6">
    <source>
        <dbReference type="Pfam" id="PF00588"/>
    </source>
</evidence>
<dbReference type="NCBIfam" id="TIGR00050">
    <property type="entry name" value="rRNA_methyl_1"/>
    <property type="match status" value="1"/>
</dbReference>
<dbReference type="Pfam" id="PF00588">
    <property type="entry name" value="SpoU_methylase"/>
    <property type="match status" value="1"/>
</dbReference>
<gene>
    <name evidence="5" type="primary">trmJ</name>
    <name evidence="7" type="ORF">ACFQ14_16985</name>
</gene>
<evidence type="ECO:0000256" key="4">
    <source>
        <dbReference type="ARBA" id="ARBA00022691"/>
    </source>
</evidence>
<dbReference type="CDD" id="cd18093">
    <property type="entry name" value="SpoU-like_TrmJ"/>
    <property type="match status" value="1"/>
</dbReference>
<accession>A0ABW3FN03</accession>
<name>A0ABW3FN03_9HYPH</name>